<dbReference type="AlphaFoldDB" id="A0A1Q2KWV9"/>
<dbReference type="EMBL" id="CP019640">
    <property type="protein sequence ID" value="AQQ52616.1"/>
    <property type="molecule type" value="Genomic_DNA"/>
</dbReference>
<dbReference type="InterPro" id="IPR016193">
    <property type="entry name" value="Cytidine_deaminase-like"/>
</dbReference>
<keyword evidence="2" id="KW-0862">Zinc</keyword>
<evidence type="ECO:0000313" key="4">
    <source>
        <dbReference type="EMBL" id="AQQ52616.1"/>
    </source>
</evidence>
<dbReference type="GO" id="GO:0008270">
    <property type="term" value="F:zinc ion binding"/>
    <property type="evidence" value="ECO:0007669"/>
    <property type="project" value="InterPro"/>
</dbReference>
<dbReference type="RefSeq" id="WP_077588498.1">
    <property type="nucleotide sequence ID" value="NZ_CP019640.1"/>
</dbReference>
<evidence type="ECO:0000256" key="1">
    <source>
        <dbReference type="ARBA" id="ARBA00022723"/>
    </source>
</evidence>
<dbReference type="SUPFAM" id="SSF53927">
    <property type="entry name" value="Cytidine deaminase-like"/>
    <property type="match status" value="1"/>
</dbReference>
<dbReference type="Pfam" id="PF00383">
    <property type="entry name" value="dCMP_cyt_deam_1"/>
    <property type="match status" value="1"/>
</dbReference>
<proteinExistence type="predicted"/>
<dbReference type="Gene3D" id="3.40.140.10">
    <property type="entry name" value="Cytidine Deaminase, domain 2"/>
    <property type="match status" value="1"/>
</dbReference>
<accession>A0A1Q2KWV9</accession>
<dbReference type="InterPro" id="IPR016192">
    <property type="entry name" value="APOBEC/CMP_deaminase_Zn-bd"/>
</dbReference>
<dbReference type="OrthoDB" id="9799092at2"/>
<evidence type="ECO:0000313" key="5">
    <source>
        <dbReference type="Proteomes" id="UP000188184"/>
    </source>
</evidence>
<sequence>MDIFPLTAACAEAIAIGNAIAQGKNEFHTIVAVRQPHPDEGKMEPKVVSPCGMCRELISDYSPECFVILKMDGELKKTKIEELIPLKYMR</sequence>
<dbReference type="Proteomes" id="UP000188184">
    <property type="component" value="Chromosome"/>
</dbReference>
<dbReference type="InterPro" id="IPR002125">
    <property type="entry name" value="CMP_dCMP_dom"/>
</dbReference>
<dbReference type="GO" id="GO:0016787">
    <property type="term" value="F:hydrolase activity"/>
    <property type="evidence" value="ECO:0007669"/>
    <property type="project" value="InterPro"/>
</dbReference>
<protein>
    <recommendedName>
        <fullName evidence="3">CMP/dCMP-type deaminase domain-containing protein</fullName>
    </recommendedName>
</protein>
<evidence type="ECO:0000256" key="2">
    <source>
        <dbReference type="ARBA" id="ARBA00022833"/>
    </source>
</evidence>
<keyword evidence="5" id="KW-1185">Reference proteome</keyword>
<name>A0A1Q2KWV9_9BACL</name>
<gene>
    <name evidence="4" type="ORF">B0X71_05560</name>
</gene>
<dbReference type="CDD" id="cd01283">
    <property type="entry name" value="cytidine_deaminase"/>
    <property type="match status" value="1"/>
</dbReference>
<evidence type="ECO:0000259" key="3">
    <source>
        <dbReference type="Pfam" id="PF00383"/>
    </source>
</evidence>
<dbReference type="KEGG" id="pmar:B0X71_05560"/>
<organism evidence="4 5">
    <name type="scientific">Planococcus lenghuensis</name>
    <dbReference type="NCBI Taxonomy" id="2213202"/>
    <lineage>
        <taxon>Bacteria</taxon>
        <taxon>Bacillati</taxon>
        <taxon>Bacillota</taxon>
        <taxon>Bacilli</taxon>
        <taxon>Bacillales</taxon>
        <taxon>Caryophanaceae</taxon>
        <taxon>Planococcus</taxon>
    </lineage>
</organism>
<keyword evidence="1" id="KW-0479">Metal-binding</keyword>
<feature type="domain" description="CMP/dCMP-type deaminase" evidence="3">
    <location>
        <begin position="8"/>
        <end position="67"/>
    </location>
</feature>
<reference evidence="4 5" key="1">
    <citation type="submission" date="2017-02" db="EMBL/GenBank/DDBJ databases">
        <title>The complete genomic sequence of a novel cold adapted crude oil-degrading bacterium Planococcus qaidamina Y42.</title>
        <authorList>
            <person name="Yang R."/>
        </authorList>
    </citation>
    <scope>NUCLEOTIDE SEQUENCE [LARGE SCALE GENOMIC DNA]</scope>
    <source>
        <strain evidence="4 5">Y42</strain>
    </source>
</reference>
<dbReference type="PROSITE" id="PS00903">
    <property type="entry name" value="CYT_DCMP_DEAMINASES_1"/>
    <property type="match status" value="1"/>
</dbReference>